<dbReference type="AlphaFoldDB" id="A0A916IZ88"/>
<organism evidence="1 2">
    <name type="scientific">Cupriavidus yeoncheonensis</name>
    <dbReference type="NCBI Taxonomy" id="1462994"/>
    <lineage>
        <taxon>Bacteria</taxon>
        <taxon>Pseudomonadati</taxon>
        <taxon>Pseudomonadota</taxon>
        <taxon>Betaproteobacteria</taxon>
        <taxon>Burkholderiales</taxon>
        <taxon>Burkholderiaceae</taxon>
        <taxon>Cupriavidus</taxon>
    </lineage>
</organism>
<sequence length="60" mass="7121">MDEAGATPNDVDEDYRVKSEIWRRTRHCSEKELLFLYAVDKEIAMLCERVARQHLQLDLL</sequence>
<comment type="caution">
    <text evidence="1">The sequence shown here is derived from an EMBL/GenBank/DDBJ whole genome shotgun (WGS) entry which is preliminary data.</text>
</comment>
<accession>A0A916IZ88</accession>
<dbReference type="Proteomes" id="UP000672934">
    <property type="component" value="Unassembled WGS sequence"/>
</dbReference>
<evidence type="ECO:0000313" key="2">
    <source>
        <dbReference type="Proteomes" id="UP000672934"/>
    </source>
</evidence>
<reference evidence="1" key="1">
    <citation type="submission" date="2021-03" db="EMBL/GenBank/DDBJ databases">
        <authorList>
            <person name="Peeters C."/>
        </authorList>
    </citation>
    <scope>NUCLEOTIDE SEQUENCE</scope>
    <source>
        <strain evidence="1">LMG 31506</strain>
    </source>
</reference>
<protein>
    <submittedName>
        <fullName evidence="1">Uncharacterized protein</fullName>
    </submittedName>
</protein>
<gene>
    <name evidence="1" type="ORF">LMG31506_04765</name>
</gene>
<keyword evidence="2" id="KW-1185">Reference proteome</keyword>
<dbReference type="EMBL" id="CAJPUY010000019">
    <property type="protein sequence ID" value="CAG2153195.1"/>
    <property type="molecule type" value="Genomic_DNA"/>
</dbReference>
<evidence type="ECO:0000313" key="1">
    <source>
        <dbReference type="EMBL" id="CAG2153195.1"/>
    </source>
</evidence>
<proteinExistence type="predicted"/>
<name>A0A916IZ88_9BURK</name>